<dbReference type="PANTHER" id="PTHR24045">
    <property type="match status" value="1"/>
</dbReference>
<evidence type="ECO:0000256" key="6">
    <source>
        <dbReference type="SAM" id="Phobius"/>
    </source>
</evidence>
<feature type="transmembrane region" description="Helical" evidence="6">
    <location>
        <begin position="21"/>
        <end position="45"/>
    </location>
</feature>
<dbReference type="EMBL" id="JAJSOF020000017">
    <property type="protein sequence ID" value="KAJ4439262.1"/>
    <property type="molecule type" value="Genomic_DNA"/>
</dbReference>
<evidence type="ECO:0000256" key="1">
    <source>
        <dbReference type="ARBA" id="ARBA00007583"/>
    </source>
</evidence>
<keyword evidence="6" id="KW-0812">Transmembrane</keyword>
<dbReference type="Pfam" id="PF17102">
    <property type="entry name" value="Stealth_CR3"/>
    <property type="match status" value="1"/>
</dbReference>
<evidence type="ECO:0000256" key="4">
    <source>
        <dbReference type="ARBA" id="ARBA00023157"/>
    </source>
</evidence>
<protein>
    <recommendedName>
        <fullName evidence="7">LNR domain-containing protein</fullName>
    </recommendedName>
</protein>
<dbReference type="Pfam" id="PF17101">
    <property type="entry name" value="Stealth_CR1"/>
    <property type="match status" value="1"/>
</dbReference>
<dbReference type="PROSITE" id="PS50258">
    <property type="entry name" value="LNR"/>
    <property type="match status" value="1"/>
</dbReference>
<evidence type="ECO:0000256" key="5">
    <source>
        <dbReference type="ARBA" id="ARBA00023180"/>
    </source>
</evidence>
<dbReference type="InterPro" id="IPR031358">
    <property type="entry name" value="Stealth_CR1"/>
</dbReference>
<dbReference type="Pfam" id="PF00066">
    <property type="entry name" value="Notch"/>
    <property type="match status" value="1"/>
</dbReference>
<keyword evidence="5" id="KW-0325">Glycoprotein</keyword>
<keyword evidence="4" id="KW-1015">Disulfide bond</keyword>
<feature type="transmembrane region" description="Helical" evidence="6">
    <location>
        <begin position="1128"/>
        <end position="1146"/>
    </location>
</feature>
<dbReference type="InterPro" id="IPR000800">
    <property type="entry name" value="Notch_dom"/>
</dbReference>
<keyword evidence="9" id="KW-1185">Reference proteome</keyword>
<evidence type="ECO:0000313" key="8">
    <source>
        <dbReference type="EMBL" id="KAJ4439262.1"/>
    </source>
</evidence>
<comment type="caution">
    <text evidence="8">The sequence shown here is derived from an EMBL/GenBank/DDBJ whole genome shotgun (WGS) entry which is preliminary data.</text>
</comment>
<proteinExistence type="inferred from homology"/>
<dbReference type="PANTHER" id="PTHR24045:SF0">
    <property type="entry name" value="N-ACETYLGLUCOSAMINE-1-PHOSPHOTRANSFERASE SUBUNITS ALPHA_BETA"/>
    <property type="match status" value="1"/>
</dbReference>
<keyword evidence="2" id="KW-0808">Transferase</keyword>
<evidence type="ECO:0000256" key="2">
    <source>
        <dbReference type="ARBA" id="ARBA00022679"/>
    </source>
</evidence>
<dbReference type="Pfam" id="PF17103">
    <property type="entry name" value="Stealth_CR4"/>
    <property type="match status" value="1"/>
</dbReference>
<keyword evidence="6" id="KW-0472">Membrane</keyword>
<dbReference type="InterPro" id="IPR047141">
    <property type="entry name" value="Stealth"/>
</dbReference>
<organism evidence="8 9">
    <name type="scientific">Periplaneta americana</name>
    <name type="common">American cockroach</name>
    <name type="synonym">Blatta americana</name>
    <dbReference type="NCBI Taxonomy" id="6978"/>
    <lineage>
        <taxon>Eukaryota</taxon>
        <taxon>Metazoa</taxon>
        <taxon>Ecdysozoa</taxon>
        <taxon>Arthropoda</taxon>
        <taxon>Hexapoda</taxon>
        <taxon>Insecta</taxon>
        <taxon>Pterygota</taxon>
        <taxon>Neoptera</taxon>
        <taxon>Polyneoptera</taxon>
        <taxon>Dictyoptera</taxon>
        <taxon>Blattodea</taxon>
        <taxon>Blattoidea</taxon>
        <taxon>Blattidae</taxon>
        <taxon>Blattinae</taxon>
        <taxon>Periplaneta</taxon>
    </lineage>
</organism>
<dbReference type="SMART" id="SM00004">
    <property type="entry name" value="NL"/>
    <property type="match status" value="1"/>
</dbReference>
<sequence>MTLWKIIQRHTYDLLSHKYSVIIILISFSTILVSVIQFGEVWMTWSQEKYEAVFNSFSDNIVGKSLQSKLCQTVPIDVVYTWVNGSDPVLLQQLEQYRLQLQEETSKKCSHANCVPSHIATFRQWLSDESVAEVLQLIGAVNASQRLRVKVSSSNWTLVEFQSPSQVVEAVRLTFRSNISLNHAHWTTDSSVPSTYADSSTVIVSGLSDAVLRKTGSVLHAELTRQLQTEIQNFWVYSEKRLMVVKMDSGEAFRRSSQLPSNVTIGGQLVNVSKAYLIMELPLLGNSKDFSPSRFEDKEELRYSLRSLERFAPWVRHVYLVTNGQIPYWLDLENPRLTIITHDMIFPDPSHLPTFSSPAIESHLHRISGLSRKFLYLNDDVMFGKEVWPDDFITNANGQKVYLSWPVPDCSDSCPWSWVADGSCDVSCNTSECSFDGGDCDLSEEDDLGIYDENRHLANYEDDLNSYNENQHHHAHDTVNDNLFRNMNFGGDIVLEDVPDSGKRMNSLLDILIRKNVKDDNYKGNLTYFKDIEDVKYMNAADVRETDPEYTTPYVSPKNISKKISDKLGTKKNSSWTDFKRRGKNYTLSHRDRQKSNVTYHNASSGNSLVVSESTVMLQQQPTVYNNSRVHNINQSEYSTQSFVQKLFGVVNNEDNLNYWNDKEGHDEFYPQLSKHDENQMKTEELKNNINRIFYSKRNKKVEQNSTTDIAILHNSWSNTGTFRKKQNESLNVNTGLKTDQISVTEKAIGSSSGKHKVVRDVSYNAKLYKLYQKLNGKHNAASVPQRQQLSEYDTDWDVVGGRGEDKLSKATNGINTKKKQKAVRVYDAQQYGIASSSGKKPRDTFAESLLYVNRLYNQEFGFEPRKVPAHMPHLIDIDVMERLQTRFSQQWQLTSSHRVRNANDMQFAFSYFYFLMSCKDTLPLVDIFDIFDTDRSGTWSDREIRTLLTRSYELPLSYARVVKFENDIMNCSRDLPQELTNILIPTPPYERYQDSKLPVVSKALISNCKPVADMLLKKFGSRKVYRYQVERDKHQDVSFKMLNSNISQLVSHLDDIRRDPKKFICLNDNLDPEREEDNAVARAILQDMYESLFPQPSSFELPPEFRNRFLHMKELQAWRASRNTVRTIVYICLAILIGFTLVNFFHMECRWLQRKFFQRTRQQCHEDTQPLPCV</sequence>
<keyword evidence="3" id="KW-0677">Repeat</keyword>
<keyword evidence="6" id="KW-1133">Transmembrane helix</keyword>
<feature type="domain" description="LNR" evidence="7">
    <location>
        <begin position="410"/>
        <end position="446"/>
    </location>
</feature>
<dbReference type="InterPro" id="IPR031356">
    <property type="entry name" value="Stealth_CR4"/>
</dbReference>
<evidence type="ECO:0000256" key="3">
    <source>
        <dbReference type="ARBA" id="ARBA00022737"/>
    </source>
</evidence>
<reference evidence="8 9" key="1">
    <citation type="journal article" date="2022" name="Allergy">
        <title>Genome assembly and annotation of Periplaneta americana reveal a comprehensive cockroach allergen profile.</title>
        <authorList>
            <person name="Wang L."/>
            <person name="Xiong Q."/>
            <person name="Saelim N."/>
            <person name="Wang L."/>
            <person name="Nong W."/>
            <person name="Wan A.T."/>
            <person name="Shi M."/>
            <person name="Liu X."/>
            <person name="Cao Q."/>
            <person name="Hui J.H.L."/>
            <person name="Sookrung N."/>
            <person name="Leung T.F."/>
            <person name="Tungtrongchitr A."/>
            <person name="Tsui S.K.W."/>
        </authorList>
    </citation>
    <scope>NUCLEOTIDE SEQUENCE [LARGE SCALE GENOMIC DNA]</scope>
    <source>
        <strain evidence="8">PWHHKU_190912</strain>
    </source>
</reference>
<dbReference type="Proteomes" id="UP001148838">
    <property type="component" value="Unassembled WGS sequence"/>
</dbReference>
<accession>A0ABQ8T031</accession>
<comment type="similarity">
    <text evidence="1">Belongs to the stealth family.</text>
</comment>
<evidence type="ECO:0000313" key="9">
    <source>
        <dbReference type="Proteomes" id="UP001148838"/>
    </source>
</evidence>
<dbReference type="Pfam" id="PF11380">
    <property type="entry name" value="Stealth_CR2"/>
    <property type="match status" value="1"/>
</dbReference>
<dbReference type="InterPro" id="IPR031357">
    <property type="entry name" value="Stealth_CR3"/>
</dbReference>
<name>A0ABQ8T031_PERAM</name>
<dbReference type="InterPro" id="IPR021520">
    <property type="entry name" value="Stealth_CR2"/>
</dbReference>
<dbReference type="Gene3D" id="3.30.300.320">
    <property type="match status" value="1"/>
</dbReference>
<gene>
    <name evidence="8" type="ORF">ANN_07382</name>
</gene>
<evidence type="ECO:0000259" key="7">
    <source>
        <dbReference type="PROSITE" id="PS50258"/>
    </source>
</evidence>